<evidence type="ECO:0000313" key="1">
    <source>
        <dbReference type="EMBL" id="MBX41544.1"/>
    </source>
</evidence>
<accession>A0A2P2NGG4</accession>
<reference evidence="1" key="1">
    <citation type="submission" date="2018-02" db="EMBL/GenBank/DDBJ databases">
        <title>Rhizophora mucronata_Transcriptome.</title>
        <authorList>
            <person name="Meera S.P."/>
            <person name="Sreeshan A."/>
            <person name="Augustine A."/>
        </authorList>
    </citation>
    <scope>NUCLEOTIDE SEQUENCE</scope>
    <source>
        <tissue evidence="1">Leaf</tissue>
    </source>
</reference>
<sequence length="63" mass="7054">MKNCVLFPFLSSAAAVNQDTTDDINHHSISSKYMAKLGTERPPKYFVNLLLITFAKCLHPITT</sequence>
<dbReference type="AlphaFoldDB" id="A0A2P2NGG4"/>
<protein>
    <submittedName>
        <fullName evidence="1">Uncharacterized protein</fullName>
    </submittedName>
</protein>
<organism evidence="1">
    <name type="scientific">Rhizophora mucronata</name>
    <name type="common">Asiatic mangrove</name>
    <dbReference type="NCBI Taxonomy" id="61149"/>
    <lineage>
        <taxon>Eukaryota</taxon>
        <taxon>Viridiplantae</taxon>
        <taxon>Streptophyta</taxon>
        <taxon>Embryophyta</taxon>
        <taxon>Tracheophyta</taxon>
        <taxon>Spermatophyta</taxon>
        <taxon>Magnoliopsida</taxon>
        <taxon>eudicotyledons</taxon>
        <taxon>Gunneridae</taxon>
        <taxon>Pentapetalae</taxon>
        <taxon>rosids</taxon>
        <taxon>fabids</taxon>
        <taxon>Malpighiales</taxon>
        <taxon>Rhizophoraceae</taxon>
        <taxon>Rhizophora</taxon>
    </lineage>
</organism>
<proteinExistence type="predicted"/>
<dbReference type="EMBL" id="GGEC01061060">
    <property type="protein sequence ID" value="MBX41544.1"/>
    <property type="molecule type" value="Transcribed_RNA"/>
</dbReference>
<name>A0A2P2NGG4_RHIMU</name>